<dbReference type="PROSITE" id="PS00455">
    <property type="entry name" value="AMP_BINDING"/>
    <property type="match status" value="1"/>
</dbReference>
<dbReference type="InterPro" id="IPR020845">
    <property type="entry name" value="AMP-binding_CS"/>
</dbReference>
<sequence length="515" mass="55357">MAETADHALYGRFLRGLAAAPNGEAIRLATDVYSYTELHELASTWAGALLNGPAGKPKAVGVLAGKSIEAYAGILAGLYAGITVVPLQPEFPPARTRQIVDAAGVDAMIVDEKGHSLLPAIFEGHPGVPVLAPNVRAPGLLTASPAGALTEPVPVEASDVAYVLFTSGSTGRPKGVPVTHANTHHYFGLLDERYDFTPDDVFSQTFDLNFDCGWFDLFCAWGTGANLTVVPPRAYRDLPAFIAERGLTVWFSTPSAIALIRKMGGLTPGSMPGLRWSFFAGEALTLADADDWQVAADSSTLENLYGPTELTITVTGHRFDRELSPQLGVNGGVPIGTVHSGHDHLLIDTDENPVEGDEGELCISGPQMATGYLDPADDEGRFLKHGGQLWYRTGDRVRRLADGQYVYLGRLDAQVQVQGWRVELAEIDHAVRSCDGVLDAVTVAADTGDGLELFVFYTGTERAPVELNRELRVTLPSGMVPKHYRHVDEFPLNSNRKTDRKELSARASSLVTAGR</sequence>
<dbReference type="GO" id="GO:0005737">
    <property type="term" value="C:cytoplasm"/>
    <property type="evidence" value="ECO:0007669"/>
    <property type="project" value="TreeGrafter"/>
</dbReference>
<dbReference type="InterPro" id="IPR042099">
    <property type="entry name" value="ANL_N_sf"/>
</dbReference>
<keyword evidence="4" id="KW-1185">Reference proteome</keyword>
<protein>
    <submittedName>
        <fullName evidence="3">Amino acid adenylation domain-containing protein</fullName>
    </submittedName>
</protein>
<dbReference type="InterPro" id="IPR000873">
    <property type="entry name" value="AMP-dep_synth/lig_dom"/>
</dbReference>
<dbReference type="EMBL" id="SGWQ01000011">
    <property type="protein sequence ID" value="RZS32712.1"/>
    <property type="molecule type" value="Genomic_DNA"/>
</dbReference>
<dbReference type="Gene3D" id="3.30.300.30">
    <property type="match status" value="1"/>
</dbReference>
<dbReference type="GO" id="GO:0043041">
    <property type="term" value="P:amino acid activation for nonribosomal peptide biosynthetic process"/>
    <property type="evidence" value="ECO:0007669"/>
    <property type="project" value="TreeGrafter"/>
</dbReference>
<dbReference type="AlphaFoldDB" id="A0A4Q7KFQ3"/>
<dbReference type="PANTHER" id="PTHR45527:SF1">
    <property type="entry name" value="FATTY ACID SYNTHASE"/>
    <property type="match status" value="1"/>
</dbReference>
<dbReference type="PANTHER" id="PTHR45527">
    <property type="entry name" value="NONRIBOSOMAL PEPTIDE SYNTHETASE"/>
    <property type="match status" value="1"/>
</dbReference>
<gene>
    <name evidence="3" type="ORF">EV193_11195</name>
</gene>
<evidence type="ECO:0000256" key="1">
    <source>
        <dbReference type="SAM" id="MobiDB-lite"/>
    </source>
</evidence>
<feature type="region of interest" description="Disordered" evidence="1">
    <location>
        <begin position="495"/>
        <end position="515"/>
    </location>
</feature>
<proteinExistence type="predicted"/>
<accession>A0A4Q7KFQ3</accession>
<dbReference type="OrthoDB" id="3243414at2"/>
<dbReference type="InterPro" id="IPR045851">
    <property type="entry name" value="AMP-bd_C_sf"/>
</dbReference>
<dbReference type="RefSeq" id="WP_130347673.1">
    <property type="nucleotide sequence ID" value="NZ_SGWQ01000011.1"/>
</dbReference>
<comment type="caution">
    <text evidence="3">The sequence shown here is derived from an EMBL/GenBank/DDBJ whole genome shotgun (WGS) entry which is preliminary data.</text>
</comment>
<dbReference type="GO" id="GO:0044550">
    <property type="term" value="P:secondary metabolite biosynthetic process"/>
    <property type="evidence" value="ECO:0007669"/>
    <property type="project" value="TreeGrafter"/>
</dbReference>
<organism evidence="3 4">
    <name type="scientific">Herbihabitans rhizosphaerae</name>
    <dbReference type="NCBI Taxonomy" id="1872711"/>
    <lineage>
        <taxon>Bacteria</taxon>
        <taxon>Bacillati</taxon>
        <taxon>Actinomycetota</taxon>
        <taxon>Actinomycetes</taxon>
        <taxon>Pseudonocardiales</taxon>
        <taxon>Pseudonocardiaceae</taxon>
        <taxon>Herbihabitans</taxon>
    </lineage>
</organism>
<feature type="compositionally biased region" description="Polar residues" evidence="1">
    <location>
        <begin position="506"/>
        <end position="515"/>
    </location>
</feature>
<dbReference type="Pfam" id="PF00501">
    <property type="entry name" value="AMP-binding"/>
    <property type="match status" value="1"/>
</dbReference>
<evidence type="ECO:0000259" key="2">
    <source>
        <dbReference type="Pfam" id="PF00501"/>
    </source>
</evidence>
<evidence type="ECO:0000313" key="3">
    <source>
        <dbReference type="EMBL" id="RZS32712.1"/>
    </source>
</evidence>
<dbReference type="GO" id="GO:0031177">
    <property type="term" value="F:phosphopantetheine binding"/>
    <property type="evidence" value="ECO:0007669"/>
    <property type="project" value="TreeGrafter"/>
</dbReference>
<dbReference type="Proteomes" id="UP000294257">
    <property type="component" value="Unassembled WGS sequence"/>
</dbReference>
<reference evidence="3 4" key="1">
    <citation type="submission" date="2019-02" db="EMBL/GenBank/DDBJ databases">
        <title>Genomic Encyclopedia of Type Strains, Phase IV (KMG-IV): sequencing the most valuable type-strain genomes for metagenomic binning, comparative biology and taxonomic classification.</title>
        <authorList>
            <person name="Goeker M."/>
        </authorList>
    </citation>
    <scope>NUCLEOTIDE SEQUENCE [LARGE SCALE GENOMIC DNA]</scope>
    <source>
        <strain evidence="3 4">DSM 101727</strain>
    </source>
</reference>
<name>A0A4Q7KFQ3_9PSEU</name>
<feature type="domain" description="AMP-dependent synthetase/ligase" evidence="2">
    <location>
        <begin position="21"/>
        <end position="373"/>
    </location>
</feature>
<dbReference type="SUPFAM" id="SSF56801">
    <property type="entry name" value="Acetyl-CoA synthetase-like"/>
    <property type="match status" value="1"/>
</dbReference>
<dbReference type="Gene3D" id="3.40.50.12780">
    <property type="entry name" value="N-terminal domain of ligase-like"/>
    <property type="match status" value="1"/>
</dbReference>
<evidence type="ECO:0000313" key="4">
    <source>
        <dbReference type="Proteomes" id="UP000294257"/>
    </source>
</evidence>